<gene>
    <name evidence="2" type="ORF">E4K64_25465</name>
</gene>
<dbReference type="AlphaFoldDB" id="A0A4Y9NX10"/>
<comment type="caution">
    <text evidence="2">The sequence shown here is derived from an EMBL/GenBank/DDBJ whole genome shotgun (WGS) entry which is preliminary data.</text>
</comment>
<sequence>MVHDVTIVTTRKLAQAKVLGVPPEEFGIERDARGIKDCNYCFHEIVTKTESQLIAEGYDEDQIKALSPYTGRTDIETMERDTVEEHSGAGNGLNSASRLVKLTEHYIRVDLEGTGRPCLYQVMTGGDQGEILRKDGKECIEPFDTIPFAATTPVPIPHRFVGRSIADLVMPLQREKTAMKRGALDNLYLHNNPRVEVGEDKAGPSTINDLLVSRPGGVVRTKSVGALNWQTTPDVSGSVFPMLQYLDAELETRTGLSKQSQGIDANALQNQSATAVAQVFSASQMRVKLIARIMAEGVRDIFSLLHGTIRKHGQQVQTVRLRNKWIEVNPRNWKTRDDMTINVGLGTGSKAQQFAQTMAIANVQKEMIAGGKINLVGDRELYNTAAELTKIMGHKNPDRFFKDPDEKGPDGQLVNPPPPPPQDPKVIEATAKAQLEIQQMQGRMQIERIQAEADIAVQNRKAESEMAIAQMKARLDAQLALLQYGLDEKSHAWKMVLQGVQMEHDERRHQHDSERAAIDMLGRAMDHEARQTQQEQPQNNGGE</sequence>
<feature type="region of interest" description="Disordered" evidence="1">
    <location>
        <begin position="394"/>
        <end position="422"/>
    </location>
</feature>
<dbReference type="InterPro" id="IPR056909">
    <property type="entry name" value="SU10_portal"/>
</dbReference>
<evidence type="ECO:0000256" key="1">
    <source>
        <dbReference type="SAM" id="MobiDB-lite"/>
    </source>
</evidence>
<name>A0A4Y9NX10_9BRAD</name>
<reference evidence="2 3" key="1">
    <citation type="submission" date="2019-03" db="EMBL/GenBank/DDBJ databases">
        <title>Bradyrhizobium strains diversity.</title>
        <authorList>
            <person name="Urquiaga M.C.O."/>
            <person name="Hungria M."/>
            <person name="Delamuta J.R.M."/>
            <person name="Klepa M.S."/>
        </authorList>
    </citation>
    <scope>NUCLEOTIDE SEQUENCE [LARGE SCALE GENOMIC DNA]</scope>
    <source>
        <strain evidence="2 3">CNPSo 3426</strain>
    </source>
</reference>
<dbReference type="Proteomes" id="UP000297700">
    <property type="component" value="Unassembled WGS sequence"/>
</dbReference>
<dbReference type="Pfam" id="PF23899">
    <property type="entry name" value="SU10_portal"/>
    <property type="match status" value="1"/>
</dbReference>
<evidence type="ECO:0000313" key="2">
    <source>
        <dbReference type="EMBL" id="TFV71842.1"/>
    </source>
</evidence>
<protein>
    <recommendedName>
        <fullName evidence="4">Phage portal protein</fullName>
    </recommendedName>
</protein>
<evidence type="ECO:0008006" key="4">
    <source>
        <dbReference type="Google" id="ProtNLM"/>
    </source>
</evidence>
<dbReference type="EMBL" id="SPQS01000016">
    <property type="protein sequence ID" value="TFV71842.1"/>
    <property type="molecule type" value="Genomic_DNA"/>
</dbReference>
<organism evidence="2 3">
    <name type="scientific">Bradyrhizobium frederickii</name>
    <dbReference type="NCBI Taxonomy" id="2560054"/>
    <lineage>
        <taxon>Bacteria</taxon>
        <taxon>Pseudomonadati</taxon>
        <taxon>Pseudomonadota</taxon>
        <taxon>Alphaproteobacteria</taxon>
        <taxon>Hyphomicrobiales</taxon>
        <taxon>Nitrobacteraceae</taxon>
        <taxon>Bradyrhizobium</taxon>
    </lineage>
</organism>
<feature type="compositionally biased region" description="Basic and acidic residues" evidence="1">
    <location>
        <begin position="395"/>
        <end position="409"/>
    </location>
</feature>
<accession>A0A4Y9NX10</accession>
<evidence type="ECO:0000313" key="3">
    <source>
        <dbReference type="Proteomes" id="UP000297700"/>
    </source>
</evidence>
<feature type="region of interest" description="Disordered" evidence="1">
    <location>
        <begin position="524"/>
        <end position="543"/>
    </location>
</feature>
<feature type="compositionally biased region" description="Polar residues" evidence="1">
    <location>
        <begin position="531"/>
        <end position="543"/>
    </location>
</feature>
<proteinExistence type="predicted"/>